<keyword evidence="4" id="KW-0378">Hydrolase</keyword>
<dbReference type="GO" id="GO:0016740">
    <property type="term" value="F:transferase activity"/>
    <property type="evidence" value="ECO:0007669"/>
    <property type="project" value="UniProtKB-KW"/>
</dbReference>
<dbReference type="GO" id="GO:0016990">
    <property type="term" value="F:arginine deiminase activity"/>
    <property type="evidence" value="ECO:0007669"/>
    <property type="project" value="UniProtKB-EC"/>
</dbReference>
<comment type="similarity">
    <text evidence="2">Belongs to the arginine deiminase family.</text>
</comment>
<dbReference type="InterPro" id="IPR003876">
    <property type="entry name" value="Arg_deiminase"/>
</dbReference>
<evidence type="ECO:0000256" key="4">
    <source>
        <dbReference type="ARBA" id="ARBA00022801"/>
    </source>
</evidence>
<dbReference type="RefSeq" id="WP_119983935.1">
    <property type="nucleotide sequence ID" value="NZ_CP032489.1"/>
</dbReference>
<dbReference type="PANTHER" id="PTHR47271">
    <property type="entry name" value="ARGININE DEIMINASE"/>
    <property type="match status" value="1"/>
</dbReference>
<reference evidence="6 7" key="1">
    <citation type="submission" date="2018-09" db="EMBL/GenBank/DDBJ databases">
        <title>Arachidicoccus sp. nov., a bacterium isolated from soil.</title>
        <authorList>
            <person name="Weon H.-Y."/>
            <person name="Kwon S.-W."/>
            <person name="Lee S.A."/>
        </authorList>
    </citation>
    <scope>NUCLEOTIDE SEQUENCE [LARGE SCALE GENOMIC DNA]</scope>
    <source>
        <strain evidence="6 7">KIS59-12</strain>
    </source>
</reference>
<name>A0A386HKJ6_9BACT</name>
<protein>
    <recommendedName>
        <fullName evidence="3">arginine deiminase</fullName>
        <ecNumber evidence="3">3.5.3.6</ecNumber>
    </recommendedName>
</protein>
<sequence>MFSNEKIHVETEIGKLRKLIIHSPDGGIGKVVPAKFKEWLYDDTVHLSQMRKEYNQYVKLLLYFLDKDKAEYVAEMEIRQAAKHQQDCYKPDNDAYFKSTKVLDTQYLLSQILEKDHVRQRIIAAVCAWEGSSAKTEKKLYQIDKSTELAKTLITGIINNDKGSNDFIFAPLPNFIFTRDIAIAINNHLLLSNAATSARERESLLMKFIGQYGLFKRDEEKLIEISEPSNFFLLSEEEQITEKVSLEGGDVMMIAPKHLLIGCSERTTASGVNEVIHNILSDSSTGIEKISVIKIPQHRAMMHIDTVFTQVRKDTWVLFGQFSEKVMTPENRSRYEYGKRFLHSEAAQSGFKIEVLRYYKPLSTPYMANTNYELDISDRVFGLESLLRNISIEDFGIPEDKVTIIYSGNNQFPYDEREQWTDSCNLLALKEGVVVGYDRNEYTINSFKENGFAVKRAETLFAEFASNNLTPADIENTLILLPSAELSRARGGAHCMSMPLHRDIL</sequence>
<keyword evidence="7" id="KW-1185">Reference proteome</keyword>
<dbReference type="Gene3D" id="3.75.10.10">
    <property type="entry name" value="L-arginine/glycine Amidinotransferase, Chain A"/>
    <property type="match status" value="1"/>
</dbReference>
<dbReference type="Proteomes" id="UP000266118">
    <property type="component" value="Chromosome"/>
</dbReference>
<dbReference type="PANTHER" id="PTHR47271:SF2">
    <property type="entry name" value="ARGININE DEIMINASE"/>
    <property type="match status" value="1"/>
</dbReference>
<dbReference type="EMBL" id="CP032489">
    <property type="protein sequence ID" value="AYD46182.1"/>
    <property type="molecule type" value="Genomic_DNA"/>
</dbReference>
<keyword evidence="6" id="KW-0808">Transferase</keyword>
<evidence type="ECO:0000256" key="1">
    <source>
        <dbReference type="ARBA" id="ARBA00005213"/>
    </source>
</evidence>
<evidence type="ECO:0000256" key="2">
    <source>
        <dbReference type="ARBA" id="ARBA00010206"/>
    </source>
</evidence>
<comment type="pathway">
    <text evidence="1">Amino-acid degradation; L-arginine degradation via ADI pathway; carbamoyl phosphate from L-arginine: step 1/2.</text>
</comment>
<dbReference type="EC" id="3.5.3.6" evidence="3"/>
<accession>A0A386HKJ6</accession>
<gene>
    <name evidence="6" type="ORF">D6B99_00240</name>
</gene>
<dbReference type="KEGG" id="ark:D6B99_00240"/>
<comment type="catalytic activity">
    <reaction evidence="5">
        <text>L-arginine + H2O = L-citrulline + NH4(+)</text>
        <dbReference type="Rhea" id="RHEA:19597"/>
        <dbReference type="ChEBI" id="CHEBI:15377"/>
        <dbReference type="ChEBI" id="CHEBI:28938"/>
        <dbReference type="ChEBI" id="CHEBI:32682"/>
        <dbReference type="ChEBI" id="CHEBI:57743"/>
        <dbReference type="EC" id="3.5.3.6"/>
    </reaction>
</comment>
<evidence type="ECO:0000313" key="7">
    <source>
        <dbReference type="Proteomes" id="UP000266118"/>
    </source>
</evidence>
<evidence type="ECO:0000256" key="5">
    <source>
        <dbReference type="ARBA" id="ARBA00049429"/>
    </source>
</evidence>
<dbReference type="PRINTS" id="PR01466">
    <property type="entry name" value="ARGDEIMINASE"/>
</dbReference>
<dbReference type="Pfam" id="PF02274">
    <property type="entry name" value="ADI"/>
    <property type="match status" value="1"/>
</dbReference>
<proteinExistence type="inferred from homology"/>
<organism evidence="6 7">
    <name type="scientific">Arachidicoccus soli</name>
    <dbReference type="NCBI Taxonomy" id="2341117"/>
    <lineage>
        <taxon>Bacteria</taxon>
        <taxon>Pseudomonadati</taxon>
        <taxon>Bacteroidota</taxon>
        <taxon>Chitinophagia</taxon>
        <taxon>Chitinophagales</taxon>
        <taxon>Chitinophagaceae</taxon>
        <taxon>Arachidicoccus</taxon>
    </lineage>
</organism>
<dbReference type="GO" id="GO:0019546">
    <property type="term" value="P:L-arginine deiminase pathway"/>
    <property type="evidence" value="ECO:0007669"/>
    <property type="project" value="TreeGrafter"/>
</dbReference>
<dbReference type="SUPFAM" id="SSF55909">
    <property type="entry name" value="Pentein"/>
    <property type="match status" value="1"/>
</dbReference>
<dbReference type="AlphaFoldDB" id="A0A386HKJ6"/>
<dbReference type="OrthoDB" id="9807502at2"/>
<evidence type="ECO:0000256" key="3">
    <source>
        <dbReference type="ARBA" id="ARBA00012171"/>
    </source>
</evidence>
<evidence type="ECO:0000313" key="6">
    <source>
        <dbReference type="EMBL" id="AYD46182.1"/>
    </source>
</evidence>